<feature type="transmembrane region" description="Helical" evidence="1">
    <location>
        <begin position="60"/>
        <end position="78"/>
    </location>
</feature>
<dbReference type="AlphaFoldDB" id="A0A318EN50"/>
<feature type="transmembrane region" description="Helical" evidence="1">
    <location>
        <begin position="184"/>
        <end position="208"/>
    </location>
</feature>
<keyword evidence="1" id="KW-0472">Membrane</keyword>
<dbReference type="EMBL" id="QICS01000003">
    <property type="protein sequence ID" value="PXV91543.1"/>
    <property type="molecule type" value="Genomic_DNA"/>
</dbReference>
<dbReference type="Proteomes" id="UP000247523">
    <property type="component" value="Unassembled WGS sequence"/>
</dbReference>
<feature type="transmembrane region" description="Helical" evidence="1">
    <location>
        <begin position="21"/>
        <end position="40"/>
    </location>
</feature>
<protein>
    <submittedName>
        <fullName evidence="2">Uncharacterized protein</fullName>
    </submittedName>
</protein>
<evidence type="ECO:0000256" key="1">
    <source>
        <dbReference type="SAM" id="Phobius"/>
    </source>
</evidence>
<feature type="transmembrane region" description="Helical" evidence="1">
    <location>
        <begin position="152"/>
        <end position="177"/>
    </location>
</feature>
<comment type="caution">
    <text evidence="2">The sequence shown here is derived from an EMBL/GenBank/DDBJ whole genome shotgun (WGS) entry which is preliminary data.</text>
</comment>
<gene>
    <name evidence="2" type="ORF">C8E03_103100</name>
</gene>
<organism evidence="2 3">
    <name type="scientific">Lachnotalea glycerini</name>
    <dbReference type="NCBI Taxonomy" id="1763509"/>
    <lineage>
        <taxon>Bacteria</taxon>
        <taxon>Bacillati</taxon>
        <taxon>Bacillota</taxon>
        <taxon>Clostridia</taxon>
        <taxon>Lachnospirales</taxon>
        <taxon>Lachnospiraceae</taxon>
        <taxon>Lachnotalea</taxon>
    </lineage>
</organism>
<evidence type="ECO:0000313" key="2">
    <source>
        <dbReference type="EMBL" id="PXV91543.1"/>
    </source>
</evidence>
<reference evidence="2 3" key="1">
    <citation type="submission" date="2018-05" db="EMBL/GenBank/DDBJ databases">
        <title>Genomic Encyclopedia of Type Strains, Phase IV (KMG-IV): sequencing the most valuable type-strain genomes for metagenomic binning, comparative biology and taxonomic classification.</title>
        <authorList>
            <person name="Goeker M."/>
        </authorList>
    </citation>
    <scope>NUCLEOTIDE SEQUENCE [LARGE SCALE GENOMIC DNA]</scope>
    <source>
        <strain evidence="2 3">DSM 28816</strain>
    </source>
</reference>
<sequence length="254" mass="30053">MKLLHKTLFSVKKDIKKFITYLLLLIILYNLIAAVCIGYSKDGLMYTLVLYFFGSEKIDTMFFMWLFLQTVIIAFGIYKIKEEMNSLLVIRILKIGNILNYLLSVIARILIYIIFYYVLFYMVSFLFILFFHELLPINHYLKCVFEMMNCNYFMLFSTGILNTFIFILLICLLAIGIGSLNSSFIILQTFQLVLIFLFKYNLVIFQYLPLCHGIFSLYNNTFTYQFSWGYQMVLATLLVFAVISRIKKNLEKYI</sequence>
<keyword evidence="1" id="KW-1133">Transmembrane helix</keyword>
<proteinExistence type="predicted"/>
<name>A0A318EN50_9FIRM</name>
<feature type="transmembrane region" description="Helical" evidence="1">
    <location>
        <begin position="228"/>
        <end position="246"/>
    </location>
</feature>
<keyword evidence="1" id="KW-0812">Transmembrane</keyword>
<evidence type="ECO:0000313" key="3">
    <source>
        <dbReference type="Proteomes" id="UP000247523"/>
    </source>
</evidence>
<dbReference type="RefSeq" id="WP_110290747.1">
    <property type="nucleotide sequence ID" value="NZ_QICS01000003.1"/>
</dbReference>
<feature type="transmembrane region" description="Helical" evidence="1">
    <location>
        <begin position="99"/>
        <end position="132"/>
    </location>
</feature>
<accession>A0A318EN50</accession>